<evidence type="ECO:0000313" key="6">
    <source>
        <dbReference type="Proteomes" id="UP000243799"/>
    </source>
</evidence>
<keyword evidence="3" id="KW-0238">DNA-binding</keyword>
<comment type="similarity">
    <text evidence="1">Belongs to the BlaI transcriptional regulatory family.</text>
</comment>
<name>A0A1I0VDJ1_9PSEU</name>
<gene>
    <name evidence="5" type="ORF">SAMN05216266_101138</name>
</gene>
<keyword evidence="6" id="KW-1185">Reference proteome</keyword>
<dbReference type="Pfam" id="PF03965">
    <property type="entry name" value="Penicillinase_R"/>
    <property type="match status" value="1"/>
</dbReference>
<dbReference type="InterPro" id="IPR036388">
    <property type="entry name" value="WH-like_DNA-bd_sf"/>
</dbReference>
<dbReference type="GO" id="GO:0045892">
    <property type="term" value="P:negative regulation of DNA-templated transcription"/>
    <property type="evidence" value="ECO:0007669"/>
    <property type="project" value="InterPro"/>
</dbReference>
<evidence type="ECO:0000313" key="5">
    <source>
        <dbReference type="EMBL" id="SFA73656.1"/>
    </source>
</evidence>
<accession>A0A1I0VDJ1</accession>
<sequence>MAKLGELERAVMDVLWGHRESMSVRAVHGELAGRNLAYTTVMTVLTRLASKNVVHRERSGRAWLYFPKVSRDEYVAGLMLEALAMTGDRDSALVHFAHSVSTAEADALRAALVPQVMPQREGAVLRNQSRPITGSTSGMNR</sequence>
<evidence type="ECO:0000256" key="3">
    <source>
        <dbReference type="ARBA" id="ARBA00023125"/>
    </source>
</evidence>
<dbReference type="SUPFAM" id="SSF46785">
    <property type="entry name" value="Winged helix' DNA-binding domain"/>
    <property type="match status" value="1"/>
</dbReference>
<dbReference type="GO" id="GO:0003677">
    <property type="term" value="F:DNA binding"/>
    <property type="evidence" value="ECO:0007669"/>
    <property type="project" value="UniProtKB-KW"/>
</dbReference>
<dbReference type="Proteomes" id="UP000243799">
    <property type="component" value="Unassembled WGS sequence"/>
</dbReference>
<keyword evidence="4" id="KW-0804">Transcription</keyword>
<keyword evidence="2" id="KW-0805">Transcription regulation</keyword>
<dbReference type="InterPro" id="IPR036390">
    <property type="entry name" value="WH_DNA-bd_sf"/>
</dbReference>
<dbReference type="EMBL" id="FOKG01000001">
    <property type="protein sequence ID" value="SFA73656.1"/>
    <property type="molecule type" value="Genomic_DNA"/>
</dbReference>
<dbReference type="Gene3D" id="6.10.140.850">
    <property type="match status" value="1"/>
</dbReference>
<reference evidence="6" key="1">
    <citation type="submission" date="2016-10" db="EMBL/GenBank/DDBJ databases">
        <authorList>
            <person name="Varghese N."/>
            <person name="Submissions S."/>
        </authorList>
    </citation>
    <scope>NUCLEOTIDE SEQUENCE [LARGE SCALE GENOMIC DNA]</scope>
    <source>
        <strain evidence="6">CGMCC 4.3568</strain>
    </source>
</reference>
<dbReference type="InterPro" id="IPR005650">
    <property type="entry name" value="BlaI_family"/>
</dbReference>
<evidence type="ECO:0000256" key="1">
    <source>
        <dbReference type="ARBA" id="ARBA00011046"/>
    </source>
</evidence>
<proteinExistence type="inferred from homology"/>
<dbReference type="AlphaFoldDB" id="A0A1I0VDJ1"/>
<evidence type="ECO:0000256" key="2">
    <source>
        <dbReference type="ARBA" id="ARBA00023015"/>
    </source>
</evidence>
<dbReference type="Gene3D" id="1.10.10.10">
    <property type="entry name" value="Winged helix-like DNA-binding domain superfamily/Winged helix DNA-binding domain"/>
    <property type="match status" value="1"/>
</dbReference>
<protein>
    <submittedName>
        <fullName evidence="5">Predicted transcriptional regulator</fullName>
    </submittedName>
</protein>
<dbReference type="STRING" id="490629.SAMN05216266_101138"/>
<organism evidence="5 6">
    <name type="scientific">Amycolatopsis marina</name>
    <dbReference type="NCBI Taxonomy" id="490629"/>
    <lineage>
        <taxon>Bacteria</taxon>
        <taxon>Bacillati</taxon>
        <taxon>Actinomycetota</taxon>
        <taxon>Actinomycetes</taxon>
        <taxon>Pseudonocardiales</taxon>
        <taxon>Pseudonocardiaceae</taxon>
        <taxon>Amycolatopsis</taxon>
    </lineage>
</organism>
<evidence type="ECO:0000256" key="4">
    <source>
        <dbReference type="ARBA" id="ARBA00023163"/>
    </source>
</evidence>